<dbReference type="AlphaFoldDB" id="A0A4Q9FNX1"/>
<dbReference type="InterPro" id="IPR010982">
    <property type="entry name" value="Lambda_DNA-bd_dom_sf"/>
</dbReference>
<dbReference type="Gene3D" id="1.10.260.40">
    <property type="entry name" value="lambda repressor-like DNA-binding domains"/>
    <property type="match status" value="1"/>
</dbReference>
<accession>A0A4Q9FNX1</accession>
<dbReference type="RefSeq" id="WP_130937475.1">
    <property type="nucleotide sequence ID" value="NZ_BMEE01000002.1"/>
</dbReference>
<dbReference type="OrthoDB" id="674942at2"/>
<dbReference type="Proteomes" id="UP000292372">
    <property type="component" value="Unassembled WGS sequence"/>
</dbReference>
<evidence type="ECO:0000259" key="1">
    <source>
        <dbReference type="PROSITE" id="PS50943"/>
    </source>
</evidence>
<dbReference type="SUPFAM" id="SSF47413">
    <property type="entry name" value="lambda repressor-like DNA-binding domains"/>
    <property type="match status" value="1"/>
</dbReference>
<evidence type="ECO:0000313" key="3">
    <source>
        <dbReference type="Proteomes" id="UP000292372"/>
    </source>
</evidence>
<dbReference type="SMART" id="SM00530">
    <property type="entry name" value="HTH_XRE"/>
    <property type="match status" value="1"/>
</dbReference>
<proteinExistence type="predicted"/>
<dbReference type="GO" id="GO:0003677">
    <property type="term" value="F:DNA binding"/>
    <property type="evidence" value="ECO:0007669"/>
    <property type="project" value="InterPro"/>
</dbReference>
<gene>
    <name evidence="2" type="ORF">EYD46_12305</name>
</gene>
<reference evidence="2 3" key="1">
    <citation type="journal article" date="2015" name="Int. J. Syst. Evol. Microbiol.">
        <title>Hyunsoonleella pacifica sp. nov., isolated from seawater of South Pacific Gyre.</title>
        <authorList>
            <person name="Gao X."/>
            <person name="Zhang Z."/>
            <person name="Dai X."/>
            <person name="Zhang X.H."/>
        </authorList>
    </citation>
    <scope>NUCLEOTIDE SEQUENCE [LARGE SCALE GENOMIC DNA]</scope>
    <source>
        <strain evidence="2 3">SW033</strain>
    </source>
</reference>
<evidence type="ECO:0000313" key="2">
    <source>
        <dbReference type="EMBL" id="TBN14352.1"/>
    </source>
</evidence>
<organism evidence="2 3">
    <name type="scientific">Hyunsoonleella pacifica</name>
    <dbReference type="NCBI Taxonomy" id="1080224"/>
    <lineage>
        <taxon>Bacteria</taxon>
        <taxon>Pseudomonadati</taxon>
        <taxon>Bacteroidota</taxon>
        <taxon>Flavobacteriia</taxon>
        <taxon>Flavobacteriales</taxon>
        <taxon>Flavobacteriaceae</taxon>
    </lineage>
</organism>
<comment type="caution">
    <text evidence="2">The sequence shown here is derived from an EMBL/GenBank/DDBJ whole genome shotgun (WGS) entry which is preliminary data.</text>
</comment>
<sequence>MNQDYELKRKAIGLRIKELRLAAGYGSYETFAVKYGFGRRNYWSLENGSNFKINTLLKIASVHNITLEEFFKGIK</sequence>
<name>A0A4Q9FNX1_9FLAO</name>
<dbReference type="CDD" id="cd00093">
    <property type="entry name" value="HTH_XRE"/>
    <property type="match status" value="1"/>
</dbReference>
<dbReference type="EMBL" id="SIRS01000005">
    <property type="protein sequence ID" value="TBN14352.1"/>
    <property type="molecule type" value="Genomic_DNA"/>
</dbReference>
<feature type="domain" description="HTH cro/C1-type" evidence="1">
    <location>
        <begin position="16"/>
        <end position="70"/>
    </location>
</feature>
<keyword evidence="3" id="KW-1185">Reference proteome</keyword>
<dbReference type="PROSITE" id="PS50943">
    <property type="entry name" value="HTH_CROC1"/>
    <property type="match status" value="1"/>
</dbReference>
<protein>
    <submittedName>
        <fullName evidence="2">XRE family transcriptional regulator</fullName>
    </submittedName>
</protein>
<dbReference type="InterPro" id="IPR001387">
    <property type="entry name" value="Cro/C1-type_HTH"/>
</dbReference>